<protein>
    <submittedName>
        <fullName evidence="2">Uncharacterized protein</fullName>
    </submittedName>
</protein>
<name>A0A1Y6EJF8_9SPHN</name>
<dbReference type="RefSeq" id="WP_086436470.1">
    <property type="nucleotide sequence ID" value="NZ_FXWG01000001.1"/>
</dbReference>
<sequence>MRRLTQTILGLTAFMALSACGQRADLEPQAGQSLPPAEYGSQAQPTAEELLELPTLAAPERSVELRRRSEEREDDPFDLPPE</sequence>
<feature type="compositionally biased region" description="Acidic residues" evidence="1">
    <location>
        <begin position="72"/>
        <end position="82"/>
    </location>
</feature>
<dbReference type="PROSITE" id="PS51257">
    <property type="entry name" value="PROKAR_LIPOPROTEIN"/>
    <property type="match status" value="1"/>
</dbReference>
<feature type="compositionally biased region" description="Basic and acidic residues" evidence="1">
    <location>
        <begin position="61"/>
        <end position="71"/>
    </location>
</feature>
<keyword evidence="3" id="KW-1185">Reference proteome</keyword>
<feature type="region of interest" description="Disordered" evidence="1">
    <location>
        <begin position="50"/>
        <end position="82"/>
    </location>
</feature>
<feature type="compositionally biased region" description="Low complexity" evidence="1">
    <location>
        <begin position="50"/>
        <end position="60"/>
    </location>
</feature>
<proteinExistence type="predicted"/>
<dbReference type="Proteomes" id="UP000194420">
    <property type="component" value="Unassembled WGS sequence"/>
</dbReference>
<gene>
    <name evidence="2" type="ORF">SAMN06297468_0542</name>
</gene>
<accession>A0A1Y6EJF8</accession>
<reference evidence="3" key="1">
    <citation type="submission" date="2017-04" db="EMBL/GenBank/DDBJ databases">
        <authorList>
            <person name="Varghese N."/>
            <person name="Submissions S."/>
        </authorList>
    </citation>
    <scope>NUCLEOTIDE SEQUENCE [LARGE SCALE GENOMIC DNA]</scope>
</reference>
<evidence type="ECO:0000256" key="1">
    <source>
        <dbReference type="SAM" id="MobiDB-lite"/>
    </source>
</evidence>
<evidence type="ECO:0000313" key="3">
    <source>
        <dbReference type="Proteomes" id="UP000194420"/>
    </source>
</evidence>
<dbReference type="EMBL" id="FXWG01000001">
    <property type="protein sequence ID" value="SMQ61321.1"/>
    <property type="molecule type" value="Genomic_DNA"/>
</dbReference>
<dbReference type="OrthoDB" id="7596860at2"/>
<evidence type="ECO:0000313" key="2">
    <source>
        <dbReference type="EMBL" id="SMQ61321.1"/>
    </source>
</evidence>
<dbReference type="AlphaFoldDB" id="A0A1Y6EJF8"/>
<organism evidence="2 3">
    <name type="scientific">Altererythrobacter xiamenensis</name>
    <dbReference type="NCBI Taxonomy" id="1316679"/>
    <lineage>
        <taxon>Bacteria</taxon>
        <taxon>Pseudomonadati</taxon>
        <taxon>Pseudomonadota</taxon>
        <taxon>Alphaproteobacteria</taxon>
        <taxon>Sphingomonadales</taxon>
        <taxon>Erythrobacteraceae</taxon>
        <taxon>Altererythrobacter</taxon>
    </lineage>
</organism>